<keyword evidence="2 6" id="KW-0547">Nucleotide-binding</keyword>
<dbReference type="InterPro" id="IPR033913">
    <property type="entry name" value="MTH1175_dom"/>
</dbReference>
<keyword evidence="6" id="KW-0378">Hydrolase</keyword>
<dbReference type="Pfam" id="PF10609">
    <property type="entry name" value="ParA"/>
    <property type="match status" value="1"/>
</dbReference>
<accession>G8QTY4</accession>
<comment type="function">
    <text evidence="6">Binds and transfers iron-sulfur (Fe-S) clusters to target apoproteins. Can hydrolyze ATP.</text>
</comment>
<dbReference type="EMBL" id="CP003155">
    <property type="protein sequence ID" value="AEV29160.1"/>
    <property type="molecule type" value="Genomic_DNA"/>
</dbReference>
<dbReference type="GO" id="GO:0016887">
    <property type="term" value="F:ATP hydrolysis activity"/>
    <property type="evidence" value="ECO:0007669"/>
    <property type="project" value="UniProtKB-UniRule"/>
</dbReference>
<protein>
    <recommendedName>
        <fullName evidence="6">Iron-sulfur cluster carrier protein</fullName>
    </recommendedName>
</protein>
<dbReference type="SUPFAM" id="SSF53146">
    <property type="entry name" value="Nitrogenase accessory factor-like"/>
    <property type="match status" value="1"/>
</dbReference>
<dbReference type="eggNOG" id="COG1433">
    <property type="taxonomic scope" value="Bacteria"/>
</dbReference>
<comment type="similarity">
    <text evidence="6">Belongs to the Mrp/NBP35 ATP-binding proteins family.</text>
</comment>
<dbReference type="Proteomes" id="UP000005632">
    <property type="component" value="Chromosome"/>
</dbReference>
<gene>
    <name evidence="8" type="ordered locus">SpiGrapes_1347</name>
</gene>
<dbReference type="PANTHER" id="PTHR42961:SF2">
    <property type="entry name" value="IRON-SULFUR PROTEIN NUBPL"/>
    <property type="match status" value="1"/>
</dbReference>
<organism evidence="8 9">
    <name type="scientific">Sphaerochaeta pleomorpha (strain ATCC BAA-1885 / DSM 22778 / Grapes)</name>
    <dbReference type="NCBI Taxonomy" id="158190"/>
    <lineage>
        <taxon>Bacteria</taxon>
        <taxon>Pseudomonadati</taxon>
        <taxon>Spirochaetota</taxon>
        <taxon>Spirochaetia</taxon>
        <taxon>Spirochaetales</taxon>
        <taxon>Sphaerochaetaceae</taxon>
        <taxon>Sphaerochaeta</taxon>
    </lineage>
</organism>
<dbReference type="FunFam" id="3.40.50.300:FF:001119">
    <property type="entry name" value="Iron-sulfur cluster carrier protein"/>
    <property type="match status" value="1"/>
</dbReference>
<dbReference type="InterPro" id="IPR036105">
    <property type="entry name" value="DiNase_FeMo-co_biosyn_sf"/>
</dbReference>
<dbReference type="OrthoDB" id="9809679at2"/>
<dbReference type="GO" id="GO:0051539">
    <property type="term" value="F:4 iron, 4 sulfur cluster binding"/>
    <property type="evidence" value="ECO:0007669"/>
    <property type="project" value="TreeGrafter"/>
</dbReference>
<dbReference type="NCBIfam" id="NF041136">
    <property type="entry name" value="MrpORP"/>
    <property type="match status" value="1"/>
</dbReference>
<dbReference type="Gene3D" id="3.30.420.130">
    <property type="entry name" value="Dinitrogenase iron-molybdenum cofactor biosynthesis domain"/>
    <property type="match status" value="1"/>
</dbReference>
<dbReference type="InterPro" id="IPR027417">
    <property type="entry name" value="P-loop_NTPase"/>
</dbReference>
<dbReference type="Gene3D" id="3.40.50.300">
    <property type="entry name" value="P-loop containing nucleotide triphosphate hydrolases"/>
    <property type="match status" value="1"/>
</dbReference>
<evidence type="ECO:0000256" key="5">
    <source>
        <dbReference type="ARBA" id="ARBA00023014"/>
    </source>
</evidence>
<dbReference type="InterPro" id="IPR033756">
    <property type="entry name" value="YlxH/NBP35"/>
</dbReference>
<keyword evidence="1 6" id="KW-0479">Metal-binding</keyword>
<dbReference type="GO" id="GO:0005524">
    <property type="term" value="F:ATP binding"/>
    <property type="evidence" value="ECO:0007669"/>
    <property type="project" value="UniProtKB-UniRule"/>
</dbReference>
<dbReference type="STRING" id="158190.SpiGrapes_1347"/>
<sequence>MSEGCNEQCSFCSEDCTDRKEEEYDFRSKENSQSNIKHVIAVVSGKGGVGKSMVTSLLAVAMNKKGYKTAILDADVTGPSIPKAFGIKEKASGTEDGIYPNESSQGIKIMSINLLLEDETAPVVWRGPMIANTVKQFWTDVIWGDIDYMFIDMPPGTGDVPLTVFQSLPVEGIVMVTSPQELVSMIVSKAVRMAEMMNIPIVGLVENMAYFLCPDNNKEYRIFGESHIEEIAQAHTIPVLAKLPIDPEISMACDTGTIEQYESIWFEDIAKKLHKMEKQTMMKIAVASDNGNVSGHFGHCESFMLFDCENGSVVKTETVANPGHKPGFLPVFLHEKGAKVVISGGMGGGAVDIFNEKGIEVVVGATGPAKDAVQAYLGGKLESTGSVCHEHQHHDECGE</sequence>
<dbReference type="HOGENOM" id="CLU_024839_8_1_12"/>
<dbReference type="Pfam" id="PF02579">
    <property type="entry name" value="Nitro_FeMo-Co"/>
    <property type="match status" value="1"/>
</dbReference>
<comment type="subunit">
    <text evidence="6">Homodimer.</text>
</comment>
<feature type="domain" description="Dinitrogenase iron-molybdenum cofactor biosynthesis" evidence="7">
    <location>
        <begin position="290"/>
        <end position="377"/>
    </location>
</feature>
<feature type="binding site" evidence="6">
    <location>
        <begin position="45"/>
        <end position="52"/>
    </location>
    <ligand>
        <name>ATP</name>
        <dbReference type="ChEBI" id="CHEBI:30616"/>
    </ligand>
</feature>
<dbReference type="GO" id="GO:0016226">
    <property type="term" value="P:iron-sulfur cluster assembly"/>
    <property type="evidence" value="ECO:0007669"/>
    <property type="project" value="InterPro"/>
</dbReference>
<evidence type="ECO:0000313" key="8">
    <source>
        <dbReference type="EMBL" id="AEV29160.1"/>
    </source>
</evidence>
<dbReference type="KEGG" id="sgp:SpiGrapes_1347"/>
<dbReference type="PANTHER" id="PTHR42961">
    <property type="entry name" value="IRON-SULFUR PROTEIN NUBPL"/>
    <property type="match status" value="1"/>
</dbReference>
<keyword evidence="4 6" id="KW-0408">Iron</keyword>
<dbReference type="GO" id="GO:0140663">
    <property type="term" value="F:ATP-dependent FeS chaperone activity"/>
    <property type="evidence" value="ECO:0007669"/>
    <property type="project" value="InterPro"/>
</dbReference>
<evidence type="ECO:0000256" key="6">
    <source>
        <dbReference type="HAMAP-Rule" id="MF_02040"/>
    </source>
</evidence>
<dbReference type="RefSeq" id="WP_014270009.1">
    <property type="nucleotide sequence ID" value="NC_016633.1"/>
</dbReference>
<evidence type="ECO:0000259" key="7">
    <source>
        <dbReference type="Pfam" id="PF02579"/>
    </source>
</evidence>
<reference evidence="8 9" key="1">
    <citation type="submission" date="2011-11" db="EMBL/GenBank/DDBJ databases">
        <title>Complete sequence of Spirochaeta sp. grapes.</title>
        <authorList>
            <consortium name="US DOE Joint Genome Institute"/>
            <person name="Lucas S."/>
            <person name="Han J."/>
            <person name="Lapidus A."/>
            <person name="Cheng J.-F."/>
            <person name="Goodwin L."/>
            <person name="Pitluck S."/>
            <person name="Peters L."/>
            <person name="Ovchinnikova G."/>
            <person name="Munk A.C."/>
            <person name="Detter J.C."/>
            <person name="Han C."/>
            <person name="Tapia R."/>
            <person name="Land M."/>
            <person name="Hauser L."/>
            <person name="Kyrpides N."/>
            <person name="Ivanova N."/>
            <person name="Pagani I."/>
            <person name="Ritalahtilisa K."/>
            <person name="Loeffler F."/>
            <person name="Woyke T."/>
        </authorList>
    </citation>
    <scope>NUCLEOTIDE SEQUENCE [LARGE SCALE GENOMIC DNA]</scope>
    <source>
        <strain evidence="9">ATCC BAA-1885 / DSM 22778 / Grapes</strain>
    </source>
</reference>
<dbReference type="HAMAP" id="MF_02040">
    <property type="entry name" value="Mrp_NBP35"/>
    <property type="match status" value="1"/>
</dbReference>
<keyword evidence="3 6" id="KW-0067">ATP-binding</keyword>
<dbReference type="CDD" id="cd00851">
    <property type="entry name" value="MTH1175"/>
    <property type="match status" value="1"/>
</dbReference>
<dbReference type="SUPFAM" id="SSF52540">
    <property type="entry name" value="P-loop containing nucleoside triphosphate hydrolases"/>
    <property type="match status" value="1"/>
</dbReference>
<evidence type="ECO:0000256" key="3">
    <source>
        <dbReference type="ARBA" id="ARBA00022840"/>
    </source>
</evidence>
<name>G8QTY4_SPHPG</name>
<dbReference type="InterPro" id="IPR044304">
    <property type="entry name" value="NUBPL-like"/>
</dbReference>
<dbReference type="GO" id="GO:0046872">
    <property type="term" value="F:metal ion binding"/>
    <property type="evidence" value="ECO:0007669"/>
    <property type="project" value="UniProtKB-KW"/>
</dbReference>
<dbReference type="CDD" id="cd02037">
    <property type="entry name" value="Mrp_NBP35"/>
    <property type="match status" value="1"/>
</dbReference>
<dbReference type="AlphaFoldDB" id="G8QTY4"/>
<evidence type="ECO:0000256" key="2">
    <source>
        <dbReference type="ARBA" id="ARBA00022741"/>
    </source>
</evidence>
<evidence type="ECO:0000256" key="4">
    <source>
        <dbReference type="ARBA" id="ARBA00023004"/>
    </source>
</evidence>
<evidence type="ECO:0000313" key="9">
    <source>
        <dbReference type="Proteomes" id="UP000005632"/>
    </source>
</evidence>
<dbReference type="InterPro" id="IPR019591">
    <property type="entry name" value="Mrp/NBP35_ATP-bd"/>
</dbReference>
<keyword evidence="9" id="KW-1185">Reference proteome</keyword>
<keyword evidence="5 6" id="KW-0411">Iron-sulfur</keyword>
<evidence type="ECO:0000256" key="1">
    <source>
        <dbReference type="ARBA" id="ARBA00022723"/>
    </source>
</evidence>
<dbReference type="eggNOG" id="COG0489">
    <property type="taxonomic scope" value="Bacteria"/>
</dbReference>
<dbReference type="InterPro" id="IPR003731">
    <property type="entry name" value="Di-Nase_FeMo-co_biosynth"/>
</dbReference>
<proteinExistence type="inferred from homology"/>